<evidence type="ECO:0000313" key="3">
    <source>
        <dbReference type="Proteomes" id="UP001054837"/>
    </source>
</evidence>
<reference evidence="2 3" key="1">
    <citation type="submission" date="2021-06" db="EMBL/GenBank/DDBJ databases">
        <title>Caerostris darwini draft genome.</title>
        <authorList>
            <person name="Kono N."/>
            <person name="Arakawa K."/>
        </authorList>
    </citation>
    <scope>NUCLEOTIDE SEQUENCE [LARGE SCALE GENOMIC DNA]</scope>
</reference>
<keyword evidence="3" id="KW-1185">Reference proteome</keyword>
<sequence>MDRRTYHCSESKRNSSQSNSTKFTTNSQPLVFNLPISYKARTPYHGNGFNCIHIPLAPLNRNLHLSLSRIVFLRGRKVSPSPGLPKINLFGET</sequence>
<proteinExistence type="predicted"/>
<evidence type="ECO:0000256" key="1">
    <source>
        <dbReference type="SAM" id="MobiDB-lite"/>
    </source>
</evidence>
<dbReference type="EMBL" id="BPLQ01000598">
    <property type="protein sequence ID" value="GIX73313.1"/>
    <property type="molecule type" value="Genomic_DNA"/>
</dbReference>
<name>A0AAV4MLV9_9ARAC</name>
<protein>
    <submittedName>
        <fullName evidence="2">Uncharacterized protein</fullName>
    </submittedName>
</protein>
<gene>
    <name evidence="2" type="ORF">CDAR_243301</name>
</gene>
<dbReference type="Proteomes" id="UP001054837">
    <property type="component" value="Unassembled WGS sequence"/>
</dbReference>
<comment type="caution">
    <text evidence="2">The sequence shown here is derived from an EMBL/GenBank/DDBJ whole genome shotgun (WGS) entry which is preliminary data.</text>
</comment>
<organism evidence="2 3">
    <name type="scientific">Caerostris darwini</name>
    <dbReference type="NCBI Taxonomy" id="1538125"/>
    <lineage>
        <taxon>Eukaryota</taxon>
        <taxon>Metazoa</taxon>
        <taxon>Ecdysozoa</taxon>
        <taxon>Arthropoda</taxon>
        <taxon>Chelicerata</taxon>
        <taxon>Arachnida</taxon>
        <taxon>Araneae</taxon>
        <taxon>Araneomorphae</taxon>
        <taxon>Entelegynae</taxon>
        <taxon>Araneoidea</taxon>
        <taxon>Araneidae</taxon>
        <taxon>Caerostris</taxon>
    </lineage>
</organism>
<dbReference type="AlphaFoldDB" id="A0AAV4MLV9"/>
<evidence type="ECO:0000313" key="2">
    <source>
        <dbReference type="EMBL" id="GIX73313.1"/>
    </source>
</evidence>
<feature type="region of interest" description="Disordered" evidence="1">
    <location>
        <begin position="1"/>
        <end position="25"/>
    </location>
</feature>
<accession>A0AAV4MLV9</accession>
<feature type="compositionally biased region" description="Basic and acidic residues" evidence="1">
    <location>
        <begin position="1"/>
        <end position="13"/>
    </location>
</feature>